<evidence type="ECO:0000256" key="3">
    <source>
        <dbReference type="ARBA" id="ARBA00022553"/>
    </source>
</evidence>
<feature type="compositionally biased region" description="Polar residues" evidence="6">
    <location>
        <begin position="497"/>
        <end position="506"/>
    </location>
</feature>
<evidence type="ECO:0000256" key="2">
    <source>
        <dbReference type="ARBA" id="ARBA00012438"/>
    </source>
</evidence>
<dbReference type="SMART" id="SM00387">
    <property type="entry name" value="HATPase_c"/>
    <property type="match status" value="1"/>
</dbReference>
<dbReference type="Proteomes" id="UP001138997">
    <property type="component" value="Unassembled WGS sequence"/>
</dbReference>
<dbReference type="EMBL" id="JAJOMB010000023">
    <property type="protein sequence ID" value="MCD5315601.1"/>
    <property type="molecule type" value="Genomic_DNA"/>
</dbReference>
<dbReference type="SUPFAM" id="SSF55874">
    <property type="entry name" value="ATPase domain of HSP90 chaperone/DNA topoisomerase II/histidine kinase"/>
    <property type="match status" value="1"/>
</dbReference>
<comment type="caution">
    <text evidence="8">The sequence shown here is derived from an EMBL/GenBank/DDBJ whole genome shotgun (WGS) entry which is preliminary data.</text>
</comment>
<dbReference type="RefSeq" id="WP_231448419.1">
    <property type="nucleotide sequence ID" value="NZ_JAJOMB010000023.1"/>
</dbReference>
<evidence type="ECO:0000313" key="8">
    <source>
        <dbReference type="EMBL" id="MCD5315601.1"/>
    </source>
</evidence>
<evidence type="ECO:0000256" key="1">
    <source>
        <dbReference type="ARBA" id="ARBA00000085"/>
    </source>
</evidence>
<proteinExistence type="predicted"/>
<keyword evidence="4" id="KW-0808">Transferase</keyword>
<feature type="compositionally biased region" description="Basic and acidic residues" evidence="6">
    <location>
        <begin position="511"/>
        <end position="533"/>
    </location>
</feature>
<comment type="catalytic activity">
    <reaction evidence="1">
        <text>ATP + protein L-histidine = ADP + protein N-phospho-L-histidine.</text>
        <dbReference type="EC" id="2.7.13.3"/>
    </reaction>
</comment>
<protein>
    <recommendedName>
        <fullName evidence="2">histidine kinase</fullName>
        <ecNumber evidence="2">2.7.13.3</ecNumber>
    </recommendedName>
</protein>
<dbReference type="Gene3D" id="3.30.565.10">
    <property type="entry name" value="Histidine kinase-like ATPase, C-terminal domain"/>
    <property type="match status" value="1"/>
</dbReference>
<feature type="domain" description="Histidine kinase/HSP90-like ATPase" evidence="7">
    <location>
        <begin position="246"/>
        <end position="369"/>
    </location>
</feature>
<evidence type="ECO:0000256" key="5">
    <source>
        <dbReference type="ARBA" id="ARBA00022777"/>
    </source>
</evidence>
<dbReference type="GO" id="GO:0004673">
    <property type="term" value="F:protein histidine kinase activity"/>
    <property type="evidence" value="ECO:0007669"/>
    <property type="project" value="UniProtKB-EC"/>
</dbReference>
<dbReference type="GO" id="GO:0000160">
    <property type="term" value="P:phosphorelay signal transduction system"/>
    <property type="evidence" value="ECO:0007669"/>
    <property type="project" value="TreeGrafter"/>
</dbReference>
<evidence type="ECO:0000313" key="9">
    <source>
        <dbReference type="Proteomes" id="UP001138997"/>
    </source>
</evidence>
<sequence>MTSSARPPRRSPSPWLVGALVAGAAAWARHRGTLPWPETAPVQPSLRPQPVAPQLPAQQPSQAEPVITPGDLDLAVAKERQRLVQLQQELQHLVKIRLPAALAGTEVPPAEQPQELSPETVSLLDEMLGQVSGTVQDRDESRRLALVELASRVQTSAHRIQQAMSGLAEQHPGDPDLLETTMRVDHAATQQARHAQSVKVLCDEWPGQQWPAPLALVDVVRAASGRIVAFSRVQVTGDQTVAGMPGVVEPLIHLIAELLANATEYSAPTTPVSVAVRGVQRGAVIEIDDSGFGLDDYRLAEAREIVSGRRLLGVSDVGEIPQTGFAVVGRFARRHGLTVDLGISPYGGVRAVVLVPTHLVVTVALPAPAAIERPDPESTPPAGIRLPDVVDTRIAPTSDPTPVVESAPMPKRSPMREGKAASRCPGQADDSETKLPQRRSARKQDQITPFRSDLDGRPRPAVTPTAPTTAPDDAGDWMERFFEGSQPIPVNPVAEPSTDTPSTGAALSSEHANDTDLEGRPSLSTERKDAAEG</sequence>
<dbReference type="InterPro" id="IPR003594">
    <property type="entry name" value="HATPase_dom"/>
</dbReference>
<feature type="compositionally biased region" description="Low complexity" evidence="6">
    <location>
        <begin position="460"/>
        <end position="472"/>
    </location>
</feature>
<keyword evidence="5" id="KW-0418">Kinase</keyword>
<feature type="region of interest" description="Disordered" evidence="6">
    <location>
        <begin position="371"/>
        <end position="533"/>
    </location>
</feature>
<dbReference type="AlphaFoldDB" id="A0A9X1NKX5"/>
<keyword evidence="9" id="KW-1185">Reference proteome</keyword>
<dbReference type="PANTHER" id="PTHR45436">
    <property type="entry name" value="SENSOR HISTIDINE KINASE YKOH"/>
    <property type="match status" value="1"/>
</dbReference>
<evidence type="ECO:0000256" key="6">
    <source>
        <dbReference type="SAM" id="MobiDB-lite"/>
    </source>
</evidence>
<reference evidence="8" key="1">
    <citation type="submission" date="2021-11" db="EMBL/GenBank/DDBJ databases">
        <title>Streptomyces corallinus and Kineosporia corallina sp. nov., two new coral-derived marine actinobacteria.</title>
        <authorList>
            <person name="Buangrab K."/>
            <person name="Sutthacheep M."/>
            <person name="Yeemin T."/>
            <person name="Harunari E."/>
            <person name="Igarashi Y."/>
            <person name="Sripreechasak P."/>
            <person name="Kanchanasin P."/>
            <person name="Tanasupawat S."/>
            <person name="Phongsopitanun W."/>
        </authorList>
    </citation>
    <scope>NUCLEOTIDE SEQUENCE</scope>
    <source>
        <strain evidence="8">JCM 31032</strain>
    </source>
</reference>
<organism evidence="8 9">
    <name type="scientific">Kineosporia babensis</name>
    <dbReference type="NCBI Taxonomy" id="499548"/>
    <lineage>
        <taxon>Bacteria</taxon>
        <taxon>Bacillati</taxon>
        <taxon>Actinomycetota</taxon>
        <taxon>Actinomycetes</taxon>
        <taxon>Kineosporiales</taxon>
        <taxon>Kineosporiaceae</taxon>
        <taxon>Kineosporia</taxon>
    </lineage>
</organism>
<feature type="region of interest" description="Disordered" evidence="6">
    <location>
        <begin position="35"/>
        <end position="66"/>
    </location>
</feature>
<dbReference type="GO" id="GO:0005886">
    <property type="term" value="C:plasma membrane"/>
    <property type="evidence" value="ECO:0007669"/>
    <property type="project" value="TreeGrafter"/>
</dbReference>
<dbReference type="PANTHER" id="PTHR45436:SF5">
    <property type="entry name" value="SENSOR HISTIDINE KINASE TRCS"/>
    <property type="match status" value="1"/>
</dbReference>
<dbReference type="Pfam" id="PF02518">
    <property type="entry name" value="HATPase_c"/>
    <property type="match status" value="1"/>
</dbReference>
<name>A0A9X1NKX5_9ACTN</name>
<keyword evidence="3" id="KW-0597">Phosphoprotein</keyword>
<gene>
    <name evidence="8" type="ORF">LR394_32360</name>
</gene>
<dbReference type="EC" id="2.7.13.3" evidence="2"/>
<dbReference type="InterPro" id="IPR036890">
    <property type="entry name" value="HATPase_C_sf"/>
</dbReference>
<evidence type="ECO:0000259" key="7">
    <source>
        <dbReference type="SMART" id="SM00387"/>
    </source>
</evidence>
<feature type="compositionally biased region" description="Low complexity" evidence="6">
    <location>
        <begin position="48"/>
        <end position="65"/>
    </location>
</feature>
<accession>A0A9X1NKX5</accession>
<dbReference type="InterPro" id="IPR050428">
    <property type="entry name" value="TCS_sensor_his_kinase"/>
</dbReference>
<evidence type="ECO:0000256" key="4">
    <source>
        <dbReference type="ARBA" id="ARBA00022679"/>
    </source>
</evidence>